<name>A0AAV4RHQ0_9ARAC</name>
<protein>
    <submittedName>
        <fullName evidence="2">Peptidase inhibitor 16</fullName>
    </submittedName>
</protein>
<sequence>MKFAPLIRGWRSLDIDIHVSLKDIPPQSAESAEELDKNEIEVPSYPEIEEIVGDFHADLEREVPERGLDARTKREILILHNLIRANITPVAADMNFMEWDKELEDIAQVYADQCIMDHGKPPNTSYSRGSFGQSLFFSKDISAQRAIRIWYQEKDDFIFKENSCRPGKQCFEYAQMIQGMTNRMGCGKAKCGKGYLTVCHYNPPLYVFHQFYITGKPCSQCSNGNGGWCVSNLCVSKEQCERNSKLCKSAKCNLLCRNCGALNTTSCKCTCADGWDSLDCSRSCENAHVRCGVKPGYSESSCSVAGELCRKFCGLCSPFEEGREDRHVCCEGKKCEPGHVLLTRDCECQTLCPGPSCDKPDP</sequence>
<dbReference type="InterPro" id="IPR035940">
    <property type="entry name" value="CAP_sf"/>
</dbReference>
<keyword evidence="3" id="KW-1185">Reference proteome</keyword>
<gene>
    <name evidence="2" type="primary">Pi16_0</name>
    <name evidence="2" type="ORF">CDAR_258441</name>
</gene>
<dbReference type="SUPFAM" id="SSF55797">
    <property type="entry name" value="PR-1-like"/>
    <property type="match status" value="1"/>
</dbReference>
<evidence type="ECO:0000313" key="2">
    <source>
        <dbReference type="EMBL" id="GIY21225.1"/>
    </source>
</evidence>
<dbReference type="Gene3D" id="3.40.33.10">
    <property type="entry name" value="CAP"/>
    <property type="match status" value="1"/>
</dbReference>
<evidence type="ECO:0000259" key="1">
    <source>
        <dbReference type="SMART" id="SM00198"/>
    </source>
</evidence>
<evidence type="ECO:0000313" key="3">
    <source>
        <dbReference type="Proteomes" id="UP001054837"/>
    </source>
</evidence>
<proteinExistence type="predicted"/>
<dbReference type="PRINTS" id="PR00837">
    <property type="entry name" value="V5TPXLIKE"/>
</dbReference>
<feature type="domain" description="SCP" evidence="1">
    <location>
        <begin position="71"/>
        <end position="209"/>
    </location>
</feature>
<dbReference type="InterPro" id="IPR014044">
    <property type="entry name" value="CAP_dom"/>
</dbReference>
<dbReference type="InterPro" id="IPR001283">
    <property type="entry name" value="CRISP-related"/>
</dbReference>
<dbReference type="EMBL" id="BPLQ01006275">
    <property type="protein sequence ID" value="GIY21225.1"/>
    <property type="molecule type" value="Genomic_DNA"/>
</dbReference>
<accession>A0AAV4RHQ0</accession>
<dbReference type="PANTHER" id="PTHR10334">
    <property type="entry name" value="CYSTEINE-RICH SECRETORY PROTEIN-RELATED"/>
    <property type="match status" value="1"/>
</dbReference>
<reference evidence="2 3" key="1">
    <citation type="submission" date="2021-06" db="EMBL/GenBank/DDBJ databases">
        <title>Caerostris darwini draft genome.</title>
        <authorList>
            <person name="Kono N."/>
            <person name="Arakawa K."/>
        </authorList>
    </citation>
    <scope>NUCLEOTIDE SEQUENCE [LARGE SCALE GENOMIC DNA]</scope>
</reference>
<dbReference type="Proteomes" id="UP001054837">
    <property type="component" value="Unassembled WGS sequence"/>
</dbReference>
<dbReference type="SMART" id="SM00198">
    <property type="entry name" value="SCP"/>
    <property type="match status" value="1"/>
</dbReference>
<organism evidence="2 3">
    <name type="scientific">Caerostris darwini</name>
    <dbReference type="NCBI Taxonomy" id="1538125"/>
    <lineage>
        <taxon>Eukaryota</taxon>
        <taxon>Metazoa</taxon>
        <taxon>Ecdysozoa</taxon>
        <taxon>Arthropoda</taxon>
        <taxon>Chelicerata</taxon>
        <taxon>Arachnida</taxon>
        <taxon>Araneae</taxon>
        <taxon>Araneomorphae</taxon>
        <taxon>Entelegynae</taxon>
        <taxon>Araneoidea</taxon>
        <taxon>Araneidae</taxon>
        <taxon>Caerostris</taxon>
    </lineage>
</organism>
<dbReference type="AlphaFoldDB" id="A0AAV4RHQ0"/>
<dbReference type="Pfam" id="PF00188">
    <property type="entry name" value="CAP"/>
    <property type="match status" value="1"/>
</dbReference>
<comment type="caution">
    <text evidence="2">The sequence shown here is derived from an EMBL/GenBank/DDBJ whole genome shotgun (WGS) entry which is preliminary data.</text>
</comment>